<dbReference type="Pfam" id="PF01436">
    <property type="entry name" value="NHL"/>
    <property type="match status" value="3"/>
</dbReference>
<evidence type="ECO:0000256" key="1">
    <source>
        <dbReference type="ARBA" id="ARBA00022737"/>
    </source>
</evidence>
<gene>
    <name evidence="5" type="ORF">EDS130_LOCUS29758</name>
    <name evidence="4" type="ORF">XAT740_LOCUS14836</name>
</gene>
<reference evidence="4" key="1">
    <citation type="submission" date="2021-02" db="EMBL/GenBank/DDBJ databases">
        <authorList>
            <person name="Nowell W R."/>
        </authorList>
    </citation>
    <scope>NUCLEOTIDE SEQUENCE</scope>
</reference>
<dbReference type="EMBL" id="CAJNOR010000900">
    <property type="protein sequence ID" value="CAF1032694.1"/>
    <property type="molecule type" value="Genomic_DNA"/>
</dbReference>
<feature type="domain" description="Ubiquitin-like" evidence="3">
    <location>
        <begin position="1"/>
        <end position="72"/>
    </location>
</feature>
<dbReference type="PANTHER" id="PTHR24104">
    <property type="entry name" value="E3 UBIQUITIN-PROTEIN LIGASE NHLRC1-RELATED"/>
    <property type="match status" value="1"/>
</dbReference>
<dbReference type="EMBL" id="CAJNOJ010000203">
    <property type="protein sequence ID" value="CAF1284830.1"/>
    <property type="molecule type" value="Genomic_DNA"/>
</dbReference>
<dbReference type="OrthoDB" id="10039644at2759"/>
<sequence>MRINVRTLEGDSITLDVQPNDTIRNVKKKIQSARRIRAQCQRLMFGEVQLKNSKLLSNYGIQDDATISLIRRVVQDDKTIAGGYGEGDATDQLSYPYGLVIDDDQTMIIADWGNHRIVQWKIDEGNGKVIAGGHGEGSELNQLSYPTDVVIDRQNNNIIICDRGNRRVVQWSRAEGTTQGHVLIAHIDCWGLAIDHERNLYVSDIEKNDVKRYVIGNPDGTVVAGGNGRGIGLNQLNQPSYLFVTPQQTLYISDTWNHRVMKWEKDAGEGSIFGRGFSRGIAIDATGNIYVADYGNHQLVRMLGGANPSTVIVIGNREKEEEENQLYYPWGLTLDQQGRIYVTDHLNHRIQRFPTT</sequence>
<evidence type="ECO:0000313" key="5">
    <source>
        <dbReference type="EMBL" id="CAF1284830.1"/>
    </source>
</evidence>
<dbReference type="InterPro" id="IPR029071">
    <property type="entry name" value="Ubiquitin-like_domsf"/>
</dbReference>
<dbReference type="SMART" id="SM00213">
    <property type="entry name" value="UBQ"/>
    <property type="match status" value="1"/>
</dbReference>
<evidence type="ECO:0000256" key="2">
    <source>
        <dbReference type="PROSITE-ProRule" id="PRU00504"/>
    </source>
</evidence>
<keyword evidence="6" id="KW-1185">Reference proteome</keyword>
<dbReference type="PANTHER" id="PTHR24104:SF25">
    <property type="entry name" value="PROTEIN LIN-41"/>
    <property type="match status" value="1"/>
</dbReference>
<dbReference type="InterPro" id="IPR019956">
    <property type="entry name" value="Ubiquitin_dom"/>
</dbReference>
<dbReference type="SUPFAM" id="SSF54236">
    <property type="entry name" value="Ubiquitin-like"/>
    <property type="match status" value="1"/>
</dbReference>
<feature type="repeat" description="NHL" evidence="2">
    <location>
        <begin position="134"/>
        <end position="174"/>
    </location>
</feature>
<dbReference type="PRINTS" id="PR00348">
    <property type="entry name" value="UBIQUITIN"/>
</dbReference>
<dbReference type="PROSITE" id="PS51125">
    <property type="entry name" value="NHL"/>
    <property type="match status" value="2"/>
</dbReference>
<feature type="repeat" description="NHL" evidence="2">
    <location>
        <begin position="325"/>
        <end position="356"/>
    </location>
</feature>
<dbReference type="GO" id="GO:0008270">
    <property type="term" value="F:zinc ion binding"/>
    <property type="evidence" value="ECO:0007669"/>
    <property type="project" value="UniProtKB-KW"/>
</dbReference>
<dbReference type="CDD" id="cd05819">
    <property type="entry name" value="NHL"/>
    <property type="match status" value="1"/>
</dbReference>
<dbReference type="Pfam" id="PF00240">
    <property type="entry name" value="ubiquitin"/>
    <property type="match status" value="1"/>
</dbReference>
<evidence type="ECO:0000313" key="6">
    <source>
        <dbReference type="Proteomes" id="UP000663828"/>
    </source>
</evidence>
<name>A0A814J352_ADIRI</name>
<accession>A0A814J352</accession>
<dbReference type="GO" id="GO:0043161">
    <property type="term" value="P:proteasome-mediated ubiquitin-dependent protein catabolic process"/>
    <property type="evidence" value="ECO:0007669"/>
    <property type="project" value="TreeGrafter"/>
</dbReference>
<dbReference type="GO" id="GO:0061630">
    <property type="term" value="F:ubiquitin protein ligase activity"/>
    <property type="evidence" value="ECO:0007669"/>
    <property type="project" value="TreeGrafter"/>
</dbReference>
<dbReference type="GO" id="GO:0000209">
    <property type="term" value="P:protein polyubiquitination"/>
    <property type="evidence" value="ECO:0007669"/>
    <property type="project" value="TreeGrafter"/>
</dbReference>
<comment type="caution">
    <text evidence="4">The sequence shown here is derived from an EMBL/GenBank/DDBJ whole genome shotgun (WGS) entry which is preliminary data.</text>
</comment>
<evidence type="ECO:0000313" key="4">
    <source>
        <dbReference type="EMBL" id="CAF1032694.1"/>
    </source>
</evidence>
<dbReference type="InterPro" id="IPR001258">
    <property type="entry name" value="NHL_repeat"/>
</dbReference>
<dbReference type="AlphaFoldDB" id="A0A814J352"/>
<organism evidence="4 6">
    <name type="scientific">Adineta ricciae</name>
    <name type="common">Rotifer</name>
    <dbReference type="NCBI Taxonomy" id="249248"/>
    <lineage>
        <taxon>Eukaryota</taxon>
        <taxon>Metazoa</taxon>
        <taxon>Spiralia</taxon>
        <taxon>Gnathifera</taxon>
        <taxon>Rotifera</taxon>
        <taxon>Eurotatoria</taxon>
        <taxon>Bdelloidea</taxon>
        <taxon>Adinetida</taxon>
        <taxon>Adinetidae</taxon>
        <taxon>Adineta</taxon>
    </lineage>
</organism>
<keyword evidence="1" id="KW-0677">Repeat</keyword>
<dbReference type="InterPro" id="IPR011042">
    <property type="entry name" value="6-blade_b-propeller_TolB-like"/>
</dbReference>
<evidence type="ECO:0000259" key="3">
    <source>
        <dbReference type="PROSITE" id="PS50053"/>
    </source>
</evidence>
<proteinExistence type="predicted"/>
<protein>
    <recommendedName>
        <fullName evidence="3">Ubiquitin-like domain-containing protein</fullName>
    </recommendedName>
</protein>
<dbReference type="PROSITE" id="PS50053">
    <property type="entry name" value="UBIQUITIN_2"/>
    <property type="match status" value="1"/>
</dbReference>
<dbReference type="InterPro" id="IPR050952">
    <property type="entry name" value="TRIM-NHL_E3_ligases"/>
</dbReference>
<dbReference type="Gene3D" id="3.10.20.90">
    <property type="entry name" value="Phosphatidylinositol 3-kinase Catalytic Subunit, Chain A, domain 1"/>
    <property type="match status" value="1"/>
</dbReference>
<dbReference type="Gene3D" id="2.120.10.30">
    <property type="entry name" value="TolB, C-terminal domain"/>
    <property type="match status" value="2"/>
</dbReference>
<dbReference type="Proteomes" id="UP000663852">
    <property type="component" value="Unassembled WGS sequence"/>
</dbReference>
<dbReference type="InterPro" id="IPR000626">
    <property type="entry name" value="Ubiquitin-like_dom"/>
</dbReference>
<dbReference type="SUPFAM" id="SSF63829">
    <property type="entry name" value="Calcium-dependent phosphotriesterase"/>
    <property type="match status" value="1"/>
</dbReference>
<dbReference type="Proteomes" id="UP000663828">
    <property type="component" value="Unassembled WGS sequence"/>
</dbReference>